<dbReference type="InterPro" id="IPR027417">
    <property type="entry name" value="P-loop_NTPase"/>
</dbReference>
<proteinExistence type="predicted"/>
<dbReference type="AlphaFoldDB" id="A0A5D9C851"/>
<name>A0A5D9C851_9SPHN</name>
<organism evidence="1 2">
    <name type="scientific">Sphingomonas montanisoli</name>
    <dbReference type="NCBI Taxonomy" id="2606412"/>
    <lineage>
        <taxon>Bacteria</taxon>
        <taxon>Pseudomonadati</taxon>
        <taxon>Pseudomonadota</taxon>
        <taxon>Alphaproteobacteria</taxon>
        <taxon>Sphingomonadales</taxon>
        <taxon>Sphingomonadaceae</taxon>
        <taxon>Sphingomonas</taxon>
    </lineage>
</organism>
<comment type="caution">
    <text evidence="1">The sequence shown here is derived from an EMBL/GenBank/DDBJ whole genome shotgun (WGS) entry which is preliminary data.</text>
</comment>
<sequence length="343" mass="37522">MSITLDDLFASPDHYLFIFDDDDAVFREMDREAYARSIFLDQRIEAASARGARVPIVPLLQHNQQRGGDAPEIGWIFHVAYCGSTLLARGIDRTDHSLVLREPAPLHQLAIEAAQTFAGEPANDGWIEGLRLQLAMLGRRYDADAPVVVKANVPVNFIIPELMALQPDAKGILLHFGLNDYLAAILRSDQHRDWIEMMAQELAPVIAIEAGPVDGLDTAQKAGALWLAQIRIYARALESWPQLRSLDAEALFTEPVEAIAAAAAYFGIAPASDNAITSLAAQYAKVPGAAFDNESRIARREENRVAVGPDIARARAWVDAAIRDRPLPERLANPLIGDGAPLL</sequence>
<dbReference type="EMBL" id="VTOU01000002">
    <property type="protein sequence ID" value="TZG27889.1"/>
    <property type="molecule type" value="Genomic_DNA"/>
</dbReference>
<evidence type="ECO:0000313" key="2">
    <source>
        <dbReference type="Proteomes" id="UP000322077"/>
    </source>
</evidence>
<evidence type="ECO:0000313" key="1">
    <source>
        <dbReference type="EMBL" id="TZG27889.1"/>
    </source>
</evidence>
<gene>
    <name evidence="1" type="ORF">FYJ91_10100</name>
</gene>
<dbReference type="Gene3D" id="3.40.50.300">
    <property type="entry name" value="P-loop containing nucleotide triphosphate hydrolases"/>
    <property type="match status" value="1"/>
</dbReference>
<reference evidence="1 2" key="1">
    <citation type="submission" date="2019-08" db="EMBL/GenBank/DDBJ databases">
        <authorList>
            <person name="Wang G."/>
            <person name="Xu Z."/>
        </authorList>
    </citation>
    <scope>NUCLEOTIDE SEQUENCE [LARGE SCALE GENOMIC DNA]</scope>
    <source>
        <strain evidence="1 2">ZX</strain>
    </source>
</reference>
<keyword evidence="2" id="KW-1185">Reference proteome</keyword>
<accession>A0A5D9C851</accession>
<dbReference type="SUPFAM" id="SSF52540">
    <property type="entry name" value="P-loop containing nucleoside triphosphate hydrolases"/>
    <property type="match status" value="1"/>
</dbReference>
<protein>
    <submittedName>
        <fullName evidence="1">Uncharacterized protein</fullName>
    </submittedName>
</protein>
<dbReference type="RefSeq" id="WP_149522102.1">
    <property type="nucleotide sequence ID" value="NZ_VTOU01000002.1"/>
</dbReference>
<dbReference type="Proteomes" id="UP000322077">
    <property type="component" value="Unassembled WGS sequence"/>
</dbReference>